<dbReference type="VEuPathDB" id="FungiDB:Z517_08706"/>
<dbReference type="Proteomes" id="UP000053029">
    <property type="component" value="Unassembled WGS sequence"/>
</dbReference>
<reference evidence="8 9" key="1">
    <citation type="submission" date="2015-01" db="EMBL/GenBank/DDBJ databases">
        <title>The Genome Sequence of Fonsecaea pedrosoi CBS 271.37.</title>
        <authorList>
            <consortium name="The Broad Institute Genomics Platform"/>
            <person name="Cuomo C."/>
            <person name="de Hoog S."/>
            <person name="Gorbushina A."/>
            <person name="Stielow B."/>
            <person name="Teixiera M."/>
            <person name="Abouelleil A."/>
            <person name="Chapman S.B."/>
            <person name="Priest M."/>
            <person name="Young S.K."/>
            <person name="Wortman J."/>
            <person name="Nusbaum C."/>
            <person name="Birren B."/>
        </authorList>
    </citation>
    <scope>NUCLEOTIDE SEQUENCE [LARGE SCALE GENOMIC DNA]</scope>
    <source>
        <strain evidence="8 9">CBS 271.37</strain>
    </source>
</reference>
<organism evidence="8 9">
    <name type="scientific">Fonsecaea pedrosoi CBS 271.37</name>
    <dbReference type="NCBI Taxonomy" id="1442368"/>
    <lineage>
        <taxon>Eukaryota</taxon>
        <taxon>Fungi</taxon>
        <taxon>Dikarya</taxon>
        <taxon>Ascomycota</taxon>
        <taxon>Pezizomycotina</taxon>
        <taxon>Eurotiomycetes</taxon>
        <taxon>Chaetothyriomycetidae</taxon>
        <taxon>Chaetothyriales</taxon>
        <taxon>Herpotrichiellaceae</taxon>
        <taxon>Fonsecaea</taxon>
    </lineage>
</organism>
<feature type="domain" description="Xylanolytic transcriptional activator regulatory" evidence="7">
    <location>
        <begin position="255"/>
        <end position="328"/>
    </location>
</feature>
<sequence length="654" mass="74467">MEDTTNKVWSSPLDQADEFCASLPSASPSLTPRFLGIAGRTAAKQATRSHNRVAYAGETVNHSGLSPMTGHGRFHSERPPASKLPTVYQSRSYPSSSLPSPSWIERSIVSDEAGIGPFSDLPPEEEFYLRSMKKVLFFPPNGIMNTYMVAFLDHVLPEFPVVDRFKLASIYDSFLGGVALSPLLFHAILFCASQYVDNDTLKQTGFDTRMSAKEYFYRRAAMLYFLDCEQDQLLVIQAVIFISPWWSDYNEDKDTRYWISCACNLAQAMGMHATMSKWTQISPDERSLWRRIFWTLFSREHNVAIGVGTPFLLRRDDINVEPLTVNDFYEFLDSTPVEPASGSPPGVIDFTAFSRVHVSFALELVRLSVMMDQLVKMESPSLQHQTNALEFYAEFQNRLTRESPPVLVNRCVNVPGLRESTRDNDTDVEEMWLTFLRINYERIFALNARYLYKAILSATSSPPGVPSEEQARMLIVRSASRTLNMFEDLLAMGFLKYSHGFMNTAIINSMITMAEEIKLAPEDSQRYKTAENKFALGMMILEEMRKYWPAPLWAYSLFSHLSQDHFSRLKQLLPQRLSSSSPPPLSSSSNADRREIDTARDKAAPCEPCWPGQTIDNFWWDDLFSLESRGQQQQQQDAALWLQCDFAELRNSLG</sequence>
<evidence type="ECO:0000313" key="9">
    <source>
        <dbReference type="Proteomes" id="UP000053029"/>
    </source>
</evidence>
<evidence type="ECO:0000313" key="8">
    <source>
        <dbReference type="EMBL" id="KIW78867.1"/>
    </source>
</evidence>
<proteinExistence type="predicted"/>
<keyword evidence="4" id="KW-0804">Transcription</keyword>
<name>A0A0D2EXF0_9EURO</name>
<dbReference type="RefSeq" id="XP_013282675.1">
    <property type="nucleotide sequence ID" value="XM_013427221.1"/>
</dbReference>
<feature type="region of interest" description="Disordered" evidence="6">
    <location>
        <begin position="61"/>
        <end position="93"/>
    </location>
</feature>
<dbReference type="GO" id="GO:0006351">
    <property type="term" value="P:DNA-templated transcription"/>
    <property type="evidence" value="ECO:0007669"/>
    <property type="project" value="InterPro"/>
</dbReference>
<dbReference type="InterPro" id="IPR052073">
    <property type="entry name" value="Amide_Lactam_Regulators"/>
</dbReference>
<evidence type="ECO:0000256" key="3">
    <source>
        <dbReference type="ARBA" id="ARBA00023125"/>
    </source>
</evidence>
<dbReference type="InterPro" id="IPR007219">
    <property type="entry name" value="XnlR_reg_dom"/>
</dbReference>
<evidence type="ECO:0000256" key="5">
    <source>
        <dbReference type="ARBA" id="ARBA00023242"/>
    </source>
</evidence>
<evidence type="ECO:0000259" key="7">
    <source>
        <dbReference type="SMART" id="SM00906"/>
    </source>
</evidence>
<protein>
    <recommendedName>
        <fullName evidence="7">Xylanolytic transcriptional activator regulatory domain-containing protein</fullName>
    </recommendedName>
</protein>
<keyword evidence="2" id="KW-0805">Transcription regulation</keyword>
<evidence type="ECO:0000256" key="6">
    <source>
        <dbReference type="SAM" id="MobiDB-lite"/>
    </source>
</evidence>
<dbReference type="GO" id="GO:0008270">
    <property type="term" value="F:zinc ion binding"/>
    <property type="evidence" value="ECO:0007669"/>
    <property type="project" value="InterPro"/>
</dbReference>
<accession>A0A0D2EXF0</accession>
<evidence type="ECO:0000256" key="4">
    <source>
        <dbReference type="ARBA" id="ARBA00023163"/>
    </source>
</evidence>
<feature type="region of interest" description="Disordered" evidence="6">
    <location>
        <begin position="576"/>
        <end position="605"/>
    </location>
</feature>
<dbReference type="OrthoDB" id="5121955at2759"/>
<evidence type="ECO:0000256" key="2">
    <source>
        <dbReference type="ARBA" id="ARBA00023015"/>
    </source>
</evidence>
<dbReference type="PANTHER" id="PTHR47171:SF1">
    <property type="entry name" value="ZN(II)2CYS6 TRANSCRIPTION FACTOR (EUROFUNG)"/>
    <property type="match status" value="1"/>
</dbReference>
<dbReference type="AlphaFoldDB" id="A0A0D2EXF0"/>
<dbReference type="HOGENOM" id="CLU_016054_0_0_1"/>
<keyword evidence="3" id="KW-0238">DNA-binding</keyword>
<dbReference type="SMART" id="SM00906">
    <property type="entry name" value="Fungal_trans"/>
    <property type="match status" value="1"/>
</dbReference>
<feature type="compositionally biased region" description="Basic and acidic residues" evidence="6">
    <location>
        <begin position="591"/>
        <end position="604"/>
    </location>
</feature>
<dbReference type="GeneID" id="25308196"/>
<gene>
    <name evidence="8" type="ORF">Z517_08706</name>
</gene>
<keyword evidence="9" id="KW-1185">Reference proteome</keyword>
<dbReference type="PANTHER" id="PTHR47171">
    <property type="entry name" value="FARA-RELATED"/>
    <property type="match status" value="1"/>
</dbReference>
<dbReference type="Pfam" id="PF04082">
    <property type="entry name" value="Fungal_trans"/>
    <property type="match status" value="1"/>
</dbReference>
<dbReference type="GO" id="GO:0003677">
    <property type="term" value="F:DNA binding"/>
    <property type="evidence" value="ECO:0007669"/>
    <property type="project" value="UniProtKB-KW"/>
</dbReference>
<keyword evidence="5" id="KW-0539">Nucleus</keyword>
<evidence type="ECO:0000256" key="1">
    <source>
        <dbReference type="ARBA" id="ARBA00022833"/>
    </source>
</evidence>
<keyword evidence="1" id="KW-0862">Zinc</keyword>
<dbReference type="CDD" id="cd12148">
    <property type="entry name" value="fungal_TF_MHR"/>
    <property type="match status" value="1"/>
</dbReference>
<dbReference type="EMBL" id="KN846973">
    <property type="protein sequence ID" value="KIW78867.1"/>
    <property type="molecule type" value="Genomic_DNA"/>
</dbReference>